<evidence type="ECO:0000256" key="3">
    <source>
        <dbReference type="ARBA" id="ARBA00023163"/>
    </source>
</evidence>
<keyword evidence="3" id="KW-0804">Transcription</keyword>
<evidence type="ECO:0000259" key="4">
    <source>
        <dbReference type="PROSITE" id="PS50043"/>
    </source>
</evidence>
<accession>A0A2T7WRI1</accession>
<evidence type="ECO:0000313" key="5">
    <source>
        <dbReference type="EMBL" id="PVE76884.1"/>
    </source>
</evidence>
<dbReference type="Gene3D" id="1.25.40.10">
    <property type="entry name" value="Tetratricopeptide repeat domain"/>
    <property type="match status" value="1"/>
</dbReference>
<proteinExistence type="predicted"/>
<keyword evidence="1" id="KW-0805">Transcription regulation</keyword>
<protein>
    <recommendedName>
        <fullName evidence="4">HTH luxR-type domain-containing protein</fullName>
    </recommendedName>
</protein>
<organism evidence="5 6">
    <name type="scientific">Microbacterium testaceum</name>
    <name type="common">Aureobacterium testaceum</name>
    <name type="synonym">Brevibacterium testaceum</name>
    <dbReference type="NCBI Taxonomy" id="2033"/>
    <lineage>
        <taxon>Bacteria</taxon>
        <taxon>Bacillati</taxon>
        <taxon>Actinomycetota</taxon>
        <taxon>Actinomycetes</taxon>
        <taxon>Micrococcales</taxon>
        <taxon>Microbacteriaceae</taxon>
        <taxon>Microbacterium</taxon>
    </lineage>
</organism>
<evidence type="ECO:0000256" key="1">
    <source>
        <dbReference type="ARBA" id="ARBA00023015"/>
    </source>
</evidence>
<dbReference type="PANTHER" id="PTHR44688:SF16">
    <property type="entry name" value="DNA-BINDING TRANSCRIPTIONAL ACTIVATOR DEVR_DOSR"/>
    <property type="match status" value="1"/>
</dbReference>
<name>A0A2T7WRI1_MICTE</name>
<comment type="caution">
    <text evidence="5">The sequence shown here is derived from an EMBL/GenBank/DDBJ whole genome shotgun (WGS) entry which is preliminary data.</text>
</comment>
<gene>
    <name evidence="5" type="ORF">DC432_05650</name>
</gene>
<dbReference type="InterPro" id="IPR000792">
    <property type="entry name" value="Tscrpt_reg_LuxR_C"/>
</dbReference>
<dbReference type="InterPro" id="IPR016032">
    <property type="entry name" value="Sig_transdc_resp-reg_C-effctor"/>
</dbReference>
<dbReference type="SUPFAM" id="SSF48452">
    <property type="entry name" value="TPR-like"/>
    <property type="match status" value="1"/>
</dbReference>
<dbReference type="SMART" id="SM00421">
    <property type="entry name" value="HTH_LUXR"/>
    <property type="match status" value="1"/>
</dbReference>
<dbReference type="InterPro" id="IPR011990">
    <property type="entry name" value="TPR-like_helical_dom_sf"/>
</dbReference>
<dbReference type="Pfam" id="PF00196">
    <property type="entry name" value="GerE"/>
    <property type="match status" value="1"/>
</dbReference>
<dbReference type="EMBL" id="QDFT01000009">
    <property type="protein sequence ID" value="PVE76884.1"/>
    <property type="molecule type" value="Genomic_DNA"/>
</dbReference>
<dbReference type="SUPFAM" id="SSF46894">
    <property type="entry name" value="C-terminal effector domain of the bipartite response regulators"/>
    <property type="match status" value="1"/>
</dbReference>
<dbReference type="Proteomes" id="UP000244649">
    <property type="component" value="Unassembled WGS sequence"/>
</dbReference>
<feature type="domain" description="HTH luxR-type" evidence="4">
    <location>
        <begin position="422"/>
        <end position="487"/>
    </location>
</feature>
<evidence type="ECO:0000313" key="6">
    <source>
        <dbReference type="Proteomes" id="UP000244649"/>
    </source>
</evidence>
<dbReference type="PROSITE" id="PS50043">
    <property type="entry name" value="HTH_LUXR_2"/>
    <property type="match status" value="1"/>
</dbReference>
<keyword evidence="2" id="KW-0238">DNA-binding</keyword>
<dbReference type="GO" id="GO:0003677">
    <property type="term" value="F:DNA binding"/>
    <property type="evidence" value="ECO:0007669"/>
    <property type="project" value="UniProtKB-KW"/>
</dbReference>
<dbReference type="GO" id="GO:0006355">
    <property type="term" value="P:regulation of DNA-templated transcription"/>
    <property type="evidence" value="ECO:0007669"/>
    <property type="project" value="InterPro"/>
</dbReference>
<evidence type="ECO:0000256" key="2">
    <source>
        <dbReference type="ARBA" id="ARBA00023125"/>
    </source>
</evidence>
<dbReference type="InterPro" id="IPR036388">
    <property type="entry name" value="WH-like_DNA-bd_sf"/>
</dbReference>
<dbReference type="PANTHER" id="PTHR44688">
    <property type="entry name" value="DNA-BINDING TRANSCRIPTIONAL ACTIVATOR DEVR_DOSR"/>
    <property type="match status" value="1"/>
</dbReference>
<reference evidence="5 6" key="1">
    <citation type="submission" date="2018-04" db="EMBL/GenBank/DDBJ databases">
        <authorList>
            <person name="Go L.Y."/>
            <person name="Mitchell J.A."/>
        </authorList>
    </citation>
    <scope>NUCLEOTIDE SEQUENCE [LARGE SCALE GENOMIC DNA]</scope>
    <source>
        <strain evidence="5 6">TPD7010</strain>
    </source>
</reference>
<sequence>MGDCAILTAMRDSSRGPGQDRGLRSLSERVVTGVLPTDPPPSVLDLELLLSVETGPTPRRWVEASARTLEAILIARCHLDDVESALQLVDTHFAEGRLRVPGSLHPATRSTLLAAASEVYSAAGQPRRAGLYAASAVAHAATAPTRYRAHAVRALAYALNGEYDAAGRAIERCHELMIEAGWSRVYRDYALILAEVLYASAVLDAPALARLSEELQATAPADPFWQYTARAADAMRALITRDYMSGLALLTTLVGGADALKSHTMVRGFTLGVLADTLLARGEVRRALAVIEGAETPREHALCYGMQRAAAYLALGRDRSALNATDECIATGADHCVRTLVPVLVRRSIAFLRLSNPAAAFASFEEAFGLRVGLGESLAPFIALPCEPLDQLLTMLVERRPDVADAVAAVRTGLAAVPTRVVAATLPALSPREERLALRLRGSSSLPQIAADLQVSLNTVKSQLRSIYAKLEVSGREDAVAVLESQGFFV</sequence>
<dbReference type="Gene3D" id="1.10.10.10">
    <property type="entry name" value="Winged helix-like DNA-binding domain superfamily/Winged helix DNA-binding domain"/>
    <property type="match status" value="1"/>
</dbReference>
<dbReference type="AlphaFoldDB" id="A0A2T7WRI1"/>